<evidence type="ECO:0000313" key="1">
    <source>
        <dbReference type="EMBL" id="KAH0237757.1"/>
    </source>
</evidence>
<dbReference type="Proteomes" id="UP000767238">
    <property type="component" value="Unassembled WGS sequence"/>
</dbReference>
<reference evidence="1" key="1">
    <citation type="journal article" date="2021" name="J Fungi (Basel)">
        <title>Virulence traits and population genomics of the black yeast Aureobasidium melanogenum.</title>
        <authorList>
            <person name="Cernosa A."/>
            <person name="Sun X."/>
            <person name="Gostincar C."/>
            <person name="Fang C."/>
            <person name="Gunde-Cimerman N."/>
            <person name="Song Z."/>
        </authorList>
    </citation>
    <scope>NUCLEOTIDE SEQUENCE</scope>
    <source>
        <strain evidence="1">EXF-8016</strain>
    </source>
</reference>
<dbReference type="AlphaFoldDB" id="A0A9P8KCE5"/>
<gene>
    <name evidence="1" type="ORF">KCV03_g405</name>
</gene>
<accession>A0A9P8KCE5</accession>
<comment type="caution">
    <text evidence="1">The sequence shown here is derived from an EMBL/GenBank/DDBJ whole genome shotgun (WGS) entry which is preliminary data.</text>
</comment>
<dbReference type="EMBL" id="JAHFYH010000001">
    <property type="protein sequence ID" value="KAH0237757.1"/>
    <property type="molecule type" value="Genomic_DNA"/>
</dbReference>
<protein>
    <submittedName>
        <fullName evidence="1">Uncharacterized protein</fullName>
    </submittedName>
</protein>
<name>A0A9P8KCE5_AURME</name>
<sequence length="76" mass="8281">MLVLASQSLGPFSLSDAQSIQAKSCFDKQDRPVHLRLSAASRRPDLALEQTSTGLISIPHVLNPTSAKARCQNMFQ</sequence>
<feature type="non-terminal residue" evidence="1">
    <location>
        <position position="76"/>
    </location>
</feature>
<reference evidence="1" key="2">
    <citation type="submission" date="2021-08" db="EMBL/GenBank/DDBJ databases">
        <authorList>
            <person name="Gostincar C."/>
            <person name="Sun X."/>
            <person name="Song Z."/>
            <person name="Gunde-Cimerman N."/>
        </authorList>
    </citation>
    <scope>NUCLEOTIDE SEQUENCE</scope>
    <source>
        <strain evidence="1">EXF-8016</strain>
    </source>
</reference>
<proteinExistence type="predicted"/>
<evidence type="ECO:0000313" key="2">
    <source>
        <dbReference type="Proteomes" id="UP000767238"/>
    </source>
</evidence>
<organism evidence="1 2">
    <name type="scientific">Aureobasidium melanogenum</name>
    <name type="common">Aureobasidium pullulans var. melanogenum</name>
    <dbReference type="NCBI Taxonomy" id="46634"/>
    <lineage>
        <taxon>Eukaryota</taxon>
        <taxon>Fungi</taxon>
        <taxon>Dikarya</taxon>
        <taxon>Ascomycota</taxon>
        <taxon>Pezizomycotina</taxon>
        <taxon>Dothideomycetes</taxon>
        <taxon>Dothideomycetidae</taxon>
        <taxon>Dothideales</taxon>
        <taxon>Saccotheciaceae</taxon>
        <taxon>Aureobasidium</taxon>
    </lineage>
</organism>